<comment type="caution">
    <text evidence="1">The sequence shown here is derived from an EMBL/GenBank/DDBJ whole genome shotgun (WGS) entry which is preliminary data.</text>
</comment>
<organism evidence="1">
    <name type="scientific">marine sediment metagenome</name>
    <dbReference type="NCBI Taxonomy" id="412755"/>
    <lineage>
        <taxon>unclassified sequences</taxon>
        <taxon>metagenomes</taxon>
        <taxon>ecological metagenomes</taxon>
    </lineage>
</organism>
<dbReference type="EMBL" id="LAZR01036460">
    <property type="protein sequence ID" value="KKL24775.1"/>
    <property type="molecule type" value="Genomic_DNA"/>
</dbReference>
<accession>A0A0F9BSA4</accession>
<name>A0A0F9BSA4_9ZZZZ</name>
<dbReference type="AlphaFoldDB" id="A0A0F9BSA4"/>
<reference evidence="1" key="1">
    <citation type="journal article" date="2015" name="Nature">
        <title>Complex archaea that bridge the gap between prokaryotes and eukaryotes.</title>
        <authorList>
            <person name="Spang A."/>
            <person name="Saw J.H."/>
            <person name="Jorgensen S.L."/>
            <person name="Zaremba-Niedzwiedzka K."/>
            <person name="Martijn J."/>
            <person name="Lind A.E."/>
            <person name="van Eijk R."/>
            <person name="Schleper C."/>
            <person name="Guy L."/>
            <person name="Ettema T.J."/>
        </authorList>
    </citation>
    <scope>NUCLEOTIDE SEQUENCE</scope>
</reference>
<gene>
    <name evidence="1" type="ORF">LCGC14_2411910</name>
</gene>
<evidence type="ECO:0008006" key="2">
    <source>
        <dbReference type="Google" id="ProtNLM"/>
    </source>
</evidence>
<protein>
    <recommendedName>
        <fullName evidence="2">dATP/dGTP diphosphohydrolase N-terminal domain-containing protein</fullName>
    </recommendedName>
</protein>
<sequence length="131" mass="15082">MVSDQIHTEIDDGNMRIFESGAVRDTSTNKLDYEACLSPLVLKRYAEYIRDCRVQPDGNLRADDNWQKGFGLAVWMKSKLRHILHTWTLHRTGAPNLVDEDGKVWDIETALCAEFFNTHGMLHEVLANKHK</sequence>
<proteinExistence type="predicted"/>
<evidence type="ECO:0000313" key="1">
    <source>
        <dbReference type="EMBL" id="KKL24775.1"/>
    </source>
</evidence>